<dbReference type="EMBL" id="AP019376">
    <property type="protein sequence ID" value="BBH85829.1"/>
    <property type="molecule type" value="Genomic_DNA"/>
</dbReference>
<dbReference type="InterPro" id="IPR050249">
    <property type="entry name" value="Pseudomonas-type_ThrB"/>
</dbReference>
<evidence type="ECO:0000259" key="2">
    <source>
        <dbReference type="Pfam" id="PF01636"/>
    </source>
</evidence>
<gene>
    <name evidence="3" type="ORF">KTC_05800</name>
</gene>
<dbReference type="InterPro" id="IPR002575">
    <property type="entry name" value="Aminoglycoside_PTrfase"/>
</dbReference>
<dbReference type="PANTHER" id="PTHR21064">
    <property type="entry name" value="AMINOGLYCOSIDE PHOSPHOTRANSFERASE DOMAIN-CONTAINING PROTEIN-RELATED"/>
    <property type="match status" value="1"/>
</dbReference>
<dbReference type="PANTHER" id="PTHR21064:SF6">
    <property type="entry name" value="AMINOGLYCOSIDE PHOSPHOTRANSFERASE DOMAIN-CONTAINING PROTEIN"/>
    <property type="match status" value="1"/>
</dbReference>
<feature type="domain" description="Aminoglycoside phosphotransferase" evidence="2">
    <location>
        <begin position="74"/>
        <end position="313"/>
    </location>
</feature>
<dbReference type="Pfam" id="PF01636">
    <property type="entry name" value="APH"/>
    <property type="match status" value="1"/>
</dbReference>
<dbReference type="AlphaFoldDB" id="A0A455SFW5"/>
<accession>A0A455SFW5</accession>
<evidence type="ECO:0000256" key="1">
    <source>
        <dbReference type="ARBA" id="ARBA00038240"/>
    </source>
</evidence>
<dbReference type="InterPro" id="IPR011009">
    <property type="entry name" value="Kinase-like_dom_sf"/>
</dbReference>
<name>A0A455SFW5_9CHLR</name>
<organism evidence="3">
    <name type="scientific">Thermosporothrix sp. COM3</name>
    <dbReference type="NCBI Taxonomy" id="2490863"/>
    <lineage>
        <taxon>Bacteria</taxon>
        <taxon>Bacillati</taxon>
        <taxon>Chloroflexota</taxon>
        <taxon>Ktedonobacteria</taxon>
        <taxon>Ktedonobacterales</taxon>
        <taxon>Thermosporotrichaceae</taxon>
        <taxon>Thermosporothrix</taxon>
    </lineage>
</organism>
<reference evidence="3" key="1">
    <citation type="submission" date="2018-12" db="EMBL/GenBank/DDBJ databases">
        <title>Novel natural products biosynthetic potential of the class Ktedonobacteria.</title>
        <authorList>
            <person name="Zheng Y."/>
            <person name="Saitou A."/>
            <person name="Wang C.M."/>
            <person name="Toyoda A."/>
            <person name="Minakuchi Y."/>
            <person name="Sekiguchi Y."/>
            <person name="Ueda K."/>
            <person name="Takano H."/>
            <person name="Sakai Y."/>
            <person name="Yokota A."/>
            <person name="Yabe S."/>
        </authorList>
    </citation>
    <scope>NUCLEOTIDE SEQUENCE</scope>
    <source>
        <strain evidence="3">COM3</strain>
    </source>
</reference>
<dbReference type="GO" id="GO:0019202">
    <property type="term" value="F:amino acid kinase activity"/>
    <property type="evidence" value="ECO:0007669"/>
    <property type="project" value="TreeGrafter"/>
</dbReference>
<proteinExistence type="inferred from homology"/>
<evidence type="ECO:0000313" key="3">
    <source>
        <dbReference type="EMBL" id="BBH85829.1"/>
    </source>
</evidence>
<sequence length="362" mass="42141">MESIEKLPYNSRVRRLRELAEAALTHYDLGSARLSLLSQRSDTLFRVAATRRILLTPEVEEEEEEDIEEREVSYQIEKSRYVLRIYGPEALETPALLSELRWLTALRHDTELVVPSPVLSRNGSYIVNVAIEDIPETPRCALFHWVEGRFVDSRLTPGRLERVGLFMARLHQHAETYSPPASFTRPVWDWQQFFGPRTIYDREFLLQHYPDLLSVEDHATLIALVEKTEEVLHSLPQTRAYYGLIHGDFQQTNYLFYKDEVRAIDFEECQFGYYLYDIAVMLAGLAGRENEAALRLAFFNGYMQIRALPDDYERLLQLFEALVLVRDMNRCLQQEPAPEKQGFAAAMQRLRACVEAEQHIVH</sequence>
<dbReference type="Gene3D" id="3.90.1200.10">
    <property type="match status" value="1"/>
</dbReference>
<protein>
    <submittedName>
        <fullName evidence="3">Aminoglycoside phosphotransferase</fullName>
    </submittedName>
</protein>
<keyword evidence="3" id="KW-0808">Transferase</keyword>
<comment type="similarity">
    <text evidence="1">Belongs to the pseudomonas-type ThrB family.</text>
</comment>
<dbReference type="SUPFAM" id="SSF56112">
    <property type="entry name" value="Protein kinase-like (PK-like)"/>
    <property type="match status" value="1"/>
</dbReference>